<evidence type="ECO:0000256" key="1">
    <source>
        <dbReference type="SAM" id="Phobius"/>
    </source>
</evidence>
<accession>A0A2H4YH04</accession>
<keyword evidence="1" id="KW-0812">Transmembrane</keyword>
<dbReference type="EMBL" id="MG250486">
    <property type="protein sequence ID" value="AUE23451.1"/>
    <property type="molecule type" value="Genomic_DNA"/>
</dbReference>
<reference evidence="2 3" key="1">
    <citation type="submission" date="2017-10" db="EMBL/GenBank/DDBJ databases">
        <title>Antibacterial composition for extension of chilled fish shelf life and decreasing of risk of food-borne infections, bacteriophage strains for its preparation.</title>
        <authorList>
            <person name="Zulkarneev E.R."/>
            <person name="Aleshkin A.V."/>
            <person name="Rubalsky O.V."/>
            <person name="Kiseleva I.A."/>
            <person name="Rubalskii E.O."/>
            <person name="Lebedev S.N."/>
        </authorList>
    </citation>
    <scope>NUCLEOTIDE SEQUENCE [LARGE SCALE GENOMIC DNA]</scope>
</reference>
<feature type="transmembrane region" description="Helical" evidence="1">
    <location>
        <begin position="7"/>
        <end position="28"/>
    </location>
</feature>
<keyword evidence="3" id="KW-1185">Reference proteome</keyword>
<evidence type="ECO:0000313" key="2">
    <source>
        <dbReference type="EMBL" id="AUE23451.1"/>
    </source>
</evidence>
<protein>
    <submittedName>
        <fullName evidence="2">Uncharacterized protein</fullName>
    </submittedName>
</protein>
<keyword evidence="1" id="KW-0472">Membrane</keyword>
<sequence length="68" mass="7526">MRGYMPWVKPLVIVGIIVVAVFIVIDIADTVTHNCKPNGEQRLANSADGVVVENKLICDGGRVKWSRY</sequence>
<organism evidence="2 3">
    <name type="scientific">Raoultella phage Ro1</name>
    <dbReference type="NCBI Taxonomy" id="2053702"/>
    <lineage>
        <taxon>Viruses</taxon>
        <taxon>Duplodnaviria</taxon>
        <taxon>Heunggongvirae</taxon>
        <taxon>Uroviricota</taxon>
        <taxon>Caudoviricetes</taxon>
        <taxon>Vequintavirinae</taxon>
        <taxon>Mydovirus</taxon>
        <taxon>Mydovirus Ro1</taxon>
    </lineage>
</organism>
<keyword evidence="1" id="KW-1133">Transmembrane helix</keyword>
<proteinExistence type="predicted"/>
<name>A0A2H4YH04_9CAUD</name>
<evidence type="ECO:0000313" key="3">
    <source>
        <dbReference type="Proteomes" id="UP000241480"/>
    </source>
</evidence>
<gene>
    <name evidence="2" type="ORF">Ro1_00246</name>
</gene>
<dbReference type="Proteomes" id="UP000241480">
    <property type="component" value="Segment"/>
</dbReference>